<evidence type="ECO:0000313" key="8">
    <source>
        <dbReference type="EMBL" id="MCK0536218.1"/>
    </source>
</evidence>
<feature type="domain" description="Malonyl-CoA:ACP transacylase (MAT)" evidence="7">
    <location>
        <begin position="7"/>
        <end position="309"/>
    </location>
</feature>
<dbReference type="NCBIfam" id="TIGR00128">
    <property type="entry name" value="fabD"/>
    <property type="match status" value="1"/>
</dbReference>
<proteinExistence type="inferred from homology"/>
<evidence type="ECO:0000256" key="4">
    <source>
        <dbReference type="ARBA" id="ARBA00023315"/>
    </source>
</evidence>
<keyword evidence="3 6" id="KW-0808">Transferase</keyword>
<dbReference type="PANTHER" id="PTHR42681">
    <property type="entry name" value="MALONYL-COA-ACYL CARRIER PROTEIN TRANSACYLASE, MITOCHONDRIAL"/>
    <property type="match status" value="1"/>
</dbReference>
<sequence length="309" mass="32250">MSKTAFLFPGQGSQAVGMLADYRDEPVLQHTFNEASGALGYDLWALIQDGPAEQLNSTDKTQPALLTAGVALWRLWLHRGGARPAMLAGHSLGEYTALCCAGVFSLGDAVRLVEKRGQLMQSAVPAGEGAMAAILGLDDEQVRAACAEAAAGDVVEAVNFNAPGQVVIAGSVAALGRAVEACKAAGAKRAMPLPVSVPSHCALMRPAAEQLAAVLGELRLHAAEIAVINNVDVTVETDPARITEALVRQLYSPVRWVETVQKLAAEDVTLAYECGPGKVLGGLVKRIDRSVEVVALEQIEALKAATPNG</sequence>
<dbReference type="EC" id="2.3.1.39" evidence="1 6"/>
<comment type="caution">
    <text evidence="8">The sequence shown here is derived from an EMBL/GenBank/DDBJ whole genome shotgun (WGS) entry which is preliminary data.</text>
</comment>
<dbReference type="InterPro" id="IPR004410">
    <property type="entry name" value="Malonyl_CoA-ACP_transAc_FabD"/>
</dbReference>
<gene>
    <name evidence="8" type="primary">fabD</name>
    <name evidence="8" type="ORF">MU846_00655</name>
</gene>
<evidence type="ECO:0000256" key="5">
    <source>
        <dbReference type="ARBA" id="ARBA00048462"/>
    </source>
</evidence>
<dbReference type="InterPro" id="IPR014043">
    <property type="entry name" value="Acyl_transferase_dom"/>
</dbReference>
<accession>A0ABT0E322</accession>
<dbReference type="EMBL" id="JALKII010000001">
    <property type="protein sequence ID" value="MCK0536218.1"/>
    <property type="molecule type" value="Genomic_DNA"/>
</dbReference>
<dbReference type="InterPro" id="IPR016035">
    <property type="entry name" value="Acyl_Trfase/lysoPLipase"/>
</dbReference>
<protein>
    <recommendedName>
        <fullName evidence="2 6">Malonyl CoA-acyl carrier protein transacylase</fullName>
        <ecNumber evidence="1 6">2.3.1.39</ecNumber>
    </recommendedName>
</protein>
<dbReference type="SMART" id="SM00827">
    <property type="entry name" value="PKS_AT"/>
    <property type="match status" value="1"/>
</dbReference>
<dbReference type="Pfam" id="PF00698">
    <property type="entry name" value="Acyl_transf_1"/>
    <property type="match status" value="1"/>
</dbReference>
<dbReference type="Gene3D" id="3.30.70.250">
    <property type="entry name" value="Malonyl-CoA ACP transacylase, ACP-binding"/>
    <property type="match status" value="1"/>
</dbReference>
<keyword evidence="4 6" id="KW-0012">Acyltransferase</keyword>
<dbReference type="PANTHER" id="PTHR42681:SF1">
    <property type="entry name" value="MALONYL-COA-ACYL CARRIER PROTEIN TRANSACYLASE, MITOCHONDRIAL"/>
    <property type="match status" value="1"/>
</dbReference>
<evidence type="ECO:0000256" key="6">
    <source>
        <dbReference type="PIRNR" id="PIRNR000446"/>
    </source>
</evidence>
<evidence type="ECO:0000259" key="7">
    <source>
        <dbReference type="SMART" id="SM00827"/>
    </source>
</evidence>
<dbReference type="SUPFAM" id="SSF52151">
    <property type="entry name" value="FabD/lysophospholipase-like"/>
    <property type="match status" value="1"/>
</dbReference>
<dbReference type="Proteomes" id="UP001165524">
    <property type="component" value="Unassembled WGS sequence"/>
</dbReference>
<dbReference type="PIRSF" id="PIRSF000446">
    <property type="entry name" value="Mct"/>
    <property type="match status" value="1"/>
</dbReference>
<evidence type="ECO:0000313" key="9">
    <source>
        <dbReference type="Proteomes" id="UP001165524"/>
    </source>
</evidence>
<keyword evidence="9" id="KW-1185">Reference proteome</keyword>
<dbReference type="InterPro" id="IPR024925">
    <property type="entry name" value="Malonyl_CoA-ACP_transAc"/>
</dbReference>
<dbReference type="Gene3D" id="3.40.366.10">
    <property type="entry name" value="Malonyl-Coenzyme A Acyl Carrier Protein, domain 2"/>
    <property type="match status" value="1"/>
</dbReference>
<name>A0ABT0E322_9GAMM</name>
<dbReference type="RefSeq" id="WP_246947234.1">
    <property type="nucleotide sequence ID" value="NZ_JALKII010000001.1"/>
</dbReference>
<dbReference type="GO" id="GO:0004314">
    <property type="term" value="F:[acyl-carrier-protein] S-malonyltransferase activity"/>
    <property type="evidence" value="ECO:0007669"/>
    <property type="project" value="UniProtKB-EC"/>
</dbReference>
<dbReference type="SUPFAM" id="SSF55048">
    <property type="entry name" value="Probable ACP-binding domain of malonyl-CoA ACP transacylase"/>
    <property type="match status" value="1"/>
</dbReference>
<organism evidence="8 9">
    <name type="scientific">Alcanivorax quisquiliarum</name>
    <dbReference type="NCBI Taxonomy" id="2933565"/>
    <lineage>
        <taxon>Bacteria</taxon>
        <taxon>Pseudomonadati</taxon>
        <taxon>Pseudomonadota</taxon>
        <taxon>Gammaproteobacteria</taxon>
        <taxon>Oceanospirillales</taxon>
        <taxon>Alcanivoracaceae</taxon>
        <taxon>Alcanivorax</taxon>
    </lineage>
</organism>
<evidence type="ECO:0000256" key="3">
    <source>
        <dbReference type="ARBA" id="ARBA00022679"/>
    </source>
</evidence>
<dbReference type="InterPro" id="IPR001227">
    <property type="entry name" value="Ac_transferase_dom_sf"/>
</dbReference>
<dbReference type="InterPro" id="IPR016036">
    <property type="entry name" value="Malonyl_transacylase_ACP-bd"/>
</dbReference>
<dbReference type="InterPro" id="IPR050858">
    <property type="entry name" value="Mal-CoA-ACP_Trans/PKS_FabD"/>
</dbReference>
<evidence type="ECO:0000256" key="2">
    <source>
        <dbReference type="ARBA" id="ARBA00018953"/>
    </source>
</evidence>
<evidence type="ECO:0000256" key="1">
    <source>
        <dbReference type="ARBA" id="ARBA00013258"/>
    </source>
</evidence>
<comment type="catalytic activity">
    <reaction evidence="5 6">
        <text>holo-[ACP] + malonyl-CoA = malonyl-[ACP] + CoA</text>
        <dbReference type="Rhea" id="RHEA:41792"/>
        <dbReference type="Rhea" id="RHEA-COMP:9623"/>
        <dbReference type="Rhea" id="RHEA-COMP:9685"/>
        <dbReference type="ChEBI" id="CHEBI:57287"/>
        <dbReference type="ChEBI" id="CHEBI:57384"/>
        <dbReference type="ChEBI" id="CHEBI:64479"/>
        <dbReference type="ChEBI" id="CHEBI:78449"/>
        <dbReference type="EC" id="2.3.1.39"/>
    </reaction>
</comment>
<comment type="similarity">
    <text evidence="6">Belongs to the fabD family.</text>
</comment>
<reference evidence="8" key="1">
    <citation type="submission" date="2022-04" db="EMBL/GenBank/DDBJ databases">
        <title>Alcanivorax sp. CY1518 draft genome sequence.</title>
        <authorList>
            <person name="Zhao G."/>
            <person name="An M."/>
        </authorList>
    </citation>
    <scope>NUCLEOTIDE SEQUENCE</scope>
    <source>
        <strain evidence="8">CY1518</strain>
    </source>
</reference>